<dbReference type="EMBL" id="KN833803">
    <property type="protein sequence ID" value="KIK18516.1"/>
    <property type="molecule type" value="Genomic_DNA"/>
</dbReference>
<reference evidence="2" key="2">
    <citation type="submission" date="2015-01" db="EMBL/GenBank/DDBJ databases">
        <title>Evolutionary Origins and Diversification of the Mycorrhizal Mutualists.</title>
        <authorList>
            <consortium name="DOE Joint Genome Institute"/>
            <consortium name="Mycorrhizal Genomics Consortium"/>
            <person name="Kohler A."/>
            <person name="Kuo A."/>
            <person name="Nagy L.G."/>
            <person name="Floudas D."/>
            <person name="Copeland A."/>
            <person name="Barry K.W."/>
            <person name="Cichocki N."/>
            <person name="Veneault-Fourrey C."/>
            <person name="LaButti K."/>
            <person name="Lindquist E.A."/>
            <person name="Lipzen A."/>
            <person name="Lundell T."/>
            <person name="Morin E."/>
            <person name="Murat C."/>
            <person name="Riley R."/>
            <person name="Ohm R."/>
            <person name="Sun H."/>
            <person name="Tunlid A."/>
            <person name="Henrissat B."/>
            <person name="Grigoriev I.V."/>
            <person name="Hibbett D.S."/>
            <person name="Martin F."/>
        </authorList>
    </citation>
    <scope>NUCLEOTIDE SEQUENCE [LARGE SCALE GENOMIC DNA]</scope>
    <source>
        <strain evidence="2">441</strain>
    </source>
</reference>
<sequence length="133" mass="14905">TRTSPLPGLDPSVILVEAVSKSHCIRYKNSEGTEVMRTVKWRQYPMTNAYAFTDYQAQGQTILHVIVDIAKPPSGSLNLFNLYLYVALSRSSGRGTIRLLRDFDDTIFMCSHTADLLAEDDRLLLMIGHRDGG</sequence>
<accession>A0A0C9YPJ2</accession>
<feature type="non-terminal residue" evidence="1">
    <location>
        <position position="133"/>
    </location>
</feature>
<evidence type="ECO:0000313" key="1">
    <source>
        <dbReference type="EMBL" id="KIK18516.1"/>
    </source>
</evidence>
<keyword evidence="2" id="KW-1185">Reference proteome</keyword>
<protein>
    <submittedName>
        <fullName evidence="1">Uncharacterized protein</fullName>
    </submittedName>
</protein>
<reference evidence="1 2" key="1">
    <citation type="submission" date="2014-04" db="EMBL/GenBank/DDBJ databases">
        <authorList>
            <consortium name="DOE Joint Genome Institute"/>
            <person name="Kuo A."/>
            <person name="Kohler A."/>
            <person name="Costa M.D."/>
            <person name="Nagy L.G."/>
            <person name="Floudas D."/>
            <person name="Copeland A."/>
            <person name="Barry K.W."/>
            <person name="Cichocki N."/>
            <person name="Veneault-Fourrey C."/>
            <person name="LaButti K."/>
            <person name="Lindquist E.A."/>
            <person name="Lipzen A."/>
            <person name="Lundell T."/>
            <person name="Morin E."/>
            <person name="Murat C."/>
            <person name="Sun H."/>
            <person name="Tunlid A."/>
            <person name="Henrissat B."/>
            <person name="Grigoriev I.V."/>
            <person name="Hibbett D.S."/>
            <person name="Martin F."/>
            <person name="Nordberg H.P."/>
            <person name="Cantor M.N."/>
            <person name="Hua S.X."/>
        </authorList>
    </citation>
    <scope>NUCLEOTIDE SEQUENCE [LARGE SCALE GENOMIC DNA]</scope>
    <source>
        <strain evidence="1 2">441</strain>
    </source>
</reference>
<name>A0A0C9YPJ2_9AGAM</name>
<feature type="non-terminal residue" evidence="1">
    <location>
        <position position="1"/>
    </location>
</feature>
<organism evidence="1 2">
    <name type="scientific">Pisolithus microcarpus 441</name>
    <dbReference type="NCBI Taxonomy" id="765257"/>
    <lineage>
        <taxon>Eukaryota</taxon>
        <taxon>Fungi</taxon>
        <taxon>Dikarya</taxon>
        <taxon>Basidiomycota</taxon>
        <taxon>Agaricomycotina</taxon>
        <taxon>Agaricomycetes</taxon>
        <taxon>Agaricomycetidae</taxon>
        <taxon>Boletales</taxon>
        <taxon>Sclerodermatineae</taxon>
        <taxon>Pisolithaceae</taxon>
        <taxon>Pisolithus</taxon>
    </lineage>
</organism>
<dbReference type="InterPro" id="IPR027417">
    <property type="entry name" value="P-loop_NTPase"/>
</dbReference>
<dbReference type="AlphaFoldDB" id="A0A0C9YPJ2"/>
<proteinExistence type="predicted"/>
<dbReference type="HOGENOM" id="CLU_001324_7_0_1"/>
<dbReference type="OrthoDB" id="2986975at2759"/>
<evidence type="ECO:0000313" key="2">
    <source>
        <dbReference type="Proteomes" id="UP000054018"/>
    </source>
</evidence>
<dbReference type="Proteomes" id="UP000054018">
    <property type="component" value="Unassembled WGS sequence"/>
</dbReference>
<dbReference type="SUPFAM" id="SSF52540">
    <property type="entry name" value="P-loop containing nucleoside triphosphate hydrolases"/>
    <property type="match status" value="1"/>
</dbReference>
<gene>
    <name evidence="1" type="ORF">PISMIDRAFT_42298</name>
</gene>